<keyword evidence="3" id="KW-0963">Cytoplasm</keyword>
<proteinExistence type="inferred from homology"/>
<feature type="domain" description="Abl-interactor homeo-domain homologous" evidence="7">
    <location>
        <begin position="103"/>
        <end position="174"/>
    </location>
</feature>
<feature type="compositionally biased region" description="Basic and acidic residues" evidence="6">
    <location>
        <begin position="1"/>
        <end position="19"/>
    </location>
</feature>
<dbReference type="GO" id="GO:0031209">
    <property type="term" value="C:SCAR complex"/>
    <property type="evidence" value="ECO:0000318"/>
    <property type="project" value="GO_Central"/>
</dbReference>
<dbReference type="RefSeq" id="XP_031750684.1">
    <property type="nucleotide sequence ID" value="XM_031894824.1"/>
</dbReference>
<dbReference type="GO" id="GO:0098858">
    <property type="term" value="C:actin-based cell projection"/>
    <property type="evidence" value="ECO:0000318"/>
    <property type="project" value="GO_Central"/>
</dbReference>
<evidence type="ECO:0000259" key="7">
    <source>
        <dbReference type="Pfam" id="PF07815"/>
    </source>
</evidence>
<feature type="region of interest" description="Disordered" evidence="6">
    <location>
        <begin position="1"/>
        <end position="21"/>
    </location>
</feature>
<dbReference type="GO" id="GO:0030027">
    <property type="term" value="C:lamellipodium"/>
    <property type="evidence" value="ECO:0000318"/>
    <property type="project" value="GO_Central"/>
</dbReference>
<dbReference type="PANTHER" id="PTHR10460">
    <property type="entry name" value="ABL INTERACTOR FAMILY MEMBER"/>
    <property type="match status" value="1"/>
</dbReference>
<keyword evidence="4" id="KW-0597">Phosphoprotein</keyword>
<evidence type="ECO:0000256" key="3">
    <source>
        <dbReference type="ARBA" id="ARBA00022490"/>
    </source>
</evidence>
<dbReference type="InterPro" id="IPR028457">
    <property type="entry name" value="ABI"/>
</dbReference>
<reference evidence="9" key="1">
    <citation type="submission" date="2025-08" db="UniProtKB">
        <authorList>
            <consortium name="RefSeq"/>
        </authorList>
    </citation>
    <scope>IDENTIFICATION</scope>
    <source>
        <strain evidence="9">Nigerian</strain>
        <tissue evidence="9">Liver and blood</tissue>
    </source>
</reference>
<feature type="compositionally biased region" description="Basic and acidic residues" evidence="6">
    <location>
        <begin position="157"/>
        <end position="170"/>
    </location>
</feature>
<feature type="compositionally biased region" description="Polar residues" evidence="6">
    <location>
        <begin position="171"/>
        <end position="188"/>
    </location>
</feature>
<dbReference type="AlphaFoldDB" id="A0A8J1IYJ7"/>
<keyword evidence="8" id="KW-1185">Reference proteome</keyword>
<feature type="region of interest" description="Disordered" evidence="6">
    <location>
        <begin position="157"/>
        <end position="188"/>
    </location>
</feature>
<protein>
    <submittedName>
        <fullName evidence="9">ABI gene family member 3 isoform X1</fullName>
    </submittedName>
</protein>
<comment type="similarity">
    <text evidence="2">Belongs to the ABI family.</text>
</comment>
<dbReference type="PANTHER" id="PTHR10460:SF58">
    <property type="entry name" value="ABI GENE FAMILY MEMBER 3 ISOFORM X1"/>
    <property type="match status" value="1"/>
</dbReference>
<dbReference type="OMA" id="LIECGSH"/>
<dbReference type="Xenbase" id="XB-GENE-953171">
    <property type="gene designation" value="abi3"/>
</dbReference>
<dbReference type="GO" id="GO:0001764">
    <property type="term" value="P:neuron migration"/>
    <property type="evidence" value="ECO:0000318"/>
    <property type="project" value="GO_Central"/>
</dbReference>
<dbReference type="Proteomes" id="UP000008143">
    <property type="component" value="Chromosome 10"/>
</dbReference>
<evidence type="ECO:0000313" key="9">
    <source>
        <dbReference type="RefSeq" id="XP_031750684.1"/>
    </source>
</evidence>
<comment type="subcellular location">
    <subcellularLocation>
        <location evidence="1">Cytoplasm</location>
    </subcellularLocation>
</comment>
<dbReference type="GO" id="GO:0035591">
    <property type="term" value="F:signaling adaptor activity"/>
    <property type="evidence" value="ECO:0000318"/>
    <property type="project" value="GO_Central"/>
</dbReference>
<name>A0A8J1IYJ7_XENTR</name>
<evidence type="ECO:0000313" key="8">
    <source>
        <dbReference type="Proteomes" id="UP000008143"/>
    </source>
</evidence>
<evidence type="ECO:0000256" key="1">
    <source>
        <dbReference type="ARBA" id="ARBA00004496"/>
    </source>
</evidence>
<evidence type="ECO:0000313" key="10">
    <source>
        <dbReference type="Xenbase" id="XB-GENE-953171"/>
    </source>
</evidence>
<dbReference type="Pfam" id="PF07815">
    <property type="entry name" value="Abi_HHR"/>
    <property type="match status" value="1"/>
</dbReference>
<accession>A0A8J1IYJ7</accession>
<sequence length="337" mass="37449">MSDMRQENSAEREAPRHSLGEIPAARQALRDSYTNLHNVADYCEKNYMEAPDKQKALQDTMSLVTQTLASVASHVGLIAREMLLILQDQSQILLQHENRVWYISQLVDIHTEKTTRQKIGSLTSRRKMIPAQKILTEGNQAPRSAYTRNSINFKSLDKTGHGITESDSRLSKTGTMSRRVNSKSLTNPQCTLGRSLRIKDPILPPQIPEMTSPSTPPVWNNNSPNCDTTIMDPPLPPPPDVSKEFFPLHYGENHVSESNLEFSDLPPPLGINDAVGFPSPEVEVADSDALLDFCDPGLLPPPADYETTNTSWVQENESIFPAYPESVESLPPPPADI</sequence>
<evidence type="ECO:0000256" key="4">
    <source>
        <dbReference type="ARBA" id="ARBA00022553"/>
    </source>
</evidence>
<dbReference type="Gene3D" id="6.10.140.1620">
    <property type="match status" value="1"/>
</dbReference>
<dbReference type="GeneID" id="100493650"/>
<organism evidence="8 9">
    <name type="scientific">Xenopus tropicalis</name>
    <name type="common">Western clawed frog</name>
    <name type="synonym">Silurana tropicalis</name>
    <dbReference type="NCBI Taxonomy" id="8364"/>
    <lineage>
        <taxon>Eukaryota</taxon>
        <taxon>Metazoa</taxon>
        <taxon>Chordata</taxon>
        <taxon>Craniata</taxon>
        <taxon>Vertebrata</taxon>
        <taxon>Euteleostomi</taxon>
        <taxon>Amphibia</taxon>
        <taxon>Batrachia</taxon>
        <taxon>Anura</taxon>
        <taxon>Pipoidea</taxon>
        <taxon>Pipidae</taxon>
        <taxon>Xenopodinae</taxon>
        <taxon>Xenopus</taxon>
        <taxon>Silurana</taxon>
    </lineage>
</organism>
<gene>
    <name evidence="9 10" type="primary">abi3</name>
</gene>
<dbReference type="GO" id="GO:0048858">
    <property type="term" value="P:cell projection morphogenesis"/>
    <property type="evidence" value="ECO:0000318"/>
    <property type="project" value="GO_Central"/>
</dbReference>
<dbReference type="OrthoDB" id="5971719at2759"/>
<dbReference type="AGR" id="Xenbase:XB-GENE-953171"/>
<dbReference type="InterPro" id="IPR012849">
    <property type="entry name" value="Abl-interactor_HHR_dom"/>
</dbReference>
<keyword evidence="5" id="KW-0175">Coiled coil</keyword>
<dbReference type="CTD" id="51225"/>
<evidence type="ECO:0000256" key="6">
    <source>
        <dbReference type="SAM" id="MobiDB-lite"/>
    </source>
</evidence>
<evidence type="ECO:0000256" key="2">
    <source>
        <dbReference type="ARBA" id="ARBA00010020"/>
    </source>
</evidence>
<evidence type="ECO:0000256" key="5">
    <source>
        <dbReference type="ARBA" id="ARBA00023054"/>
    </source>
</evidence>